<comment type="caution">
    <text evidence="1">The sequence shown here is derived from an EMBL/GenBank/DDBJ whole genome shotgun (WGS) entry which is preliminary data.</text>
</comment>
<proteinExistence type="predicted"/>
<evidence type="ECO:0000313" key="1">
    <source>
        <dbReference type="EMBL" id="HEU97242.1"/>
    </source>
</evidence>
<accession>A0A7C2UIN9</accession>
<sequence>MKLIIAKIAESDEELDLNSLIEKLKGSDDRYEIGGIAVFLGTVKGLVEDGGKVLELDYESVKEAAEESLNKIAEEEKEKWGLRAVAILHRVGKLKPGQPTFLVVVAGRGRKEVFPALEEIVERVKKEVPIFKLEKREDGDYWIVGERRRVKREKK</sequence>
<dbReference type="CDD" id="cd00756">
    <property type="entry name" value="MoaE"/>
    <property type="match status" value="1"/>
</dbReference>
<dbReference type="GO" id="GO:0006777">
    <property type="term" value="P:Mo-molybdopterin cofactor biosynthetic process"/>
    <property type="evidence" value="ECO:0007669"/>
    <property type="project" value="InterPro"/>
</dbReference>
<dbReference type="EMBL" id="DSFE01000003">
    <property type="protein sequence ID" value="HEU97242.1"/>
    <property type="molecule type" value="Genomic_DNA"/>
</dbReference>
<dbReference type="Pfam" id="PF02391">
    <property type="entry name" value="MoaE"/>
    <property type="match status" value="1"/>
</dbReference>
<dbReference type="InterPro" id="IPR036563">
    <property type="entry name" value="MoaE_sf"/>
</dbReference>
<dbReference type="AlphaFoldDB" id="A0A7C2UIN9"/>
<protein>
    <submittedName>
        <fullName evidence="1">Molybdenum cofactor biosynthesis protein MoaE</fullName>
    </submittedName>
</protein>
<dbReference type="InterPro" id="IPR003448">
    <property type="entry name" value="Mopterin_biosynth_MoaE"/>
</dbReference>
<dbReference type="SUPFAM" id="SSF54690">
    <property type="entry name" value="Molybdopterin synthase subunit MoaE"/>
    <property type="match status" value="1"/>
</dbReference>
<dbReference type="PANTHER" id="PTHR23404">
    <property type="entry name" value="MOLYBDOPTERIN SYNTHASE RELATED"/>
    <property type="match status" value="1"/>
</dbReference>
<gene>
    <name evidence="1" type="ORF">ENO36_00090</name>
</gene>
<dbReference type="Proteomes" id="UP000885664">
    <property type="component" value="Unassembled WGS sequence"/>
</dbReference>
<name>A0A7C2UIN9_9CREN</name>
<reference evidence="1" key="1">
    <citation type="journal article" date="2020" name="mSystems">
        <title>Genome- and Community-Level Interaction Insights into Carbon Utilization and Element Cycling Functions of Hydrothermarchaeota in Hydrothermal Sediment.</title>
        <authorList>
            <person name="Zhou Z."/>
            <person name="Liu Y."/>
            <person name="Xu W."/>
            <person name="Pan J."/>
            <person name="Luo Z.H."/>
            <person name="Li M."/>
        </authorList>
    </citation>
    <scope>NUCLEOTIDE SEQUENCE [LARGE SCALE GENOMIC DNA]</scope>
    <source>
        <strain evidence="1">SpSt-1259</strain>
    </source>
</reference>
<dbReference type="Gene3D" id="3.90.1170.40">
    <property type="entry name" value="Molybdopterin biosynthesis MoaE subunit"/>
    <property type="match status" value="1"/>
</dbReference>
<organism evidence="1">
    <name type="scientific">Fervidicoccus fontis</name>
    <dbReference type="NCBI Taxonomy" id="683846"/>
    <lineage>
        <taxon>Archaea</taxon>
        <taxon>Thermoproteota</taxon>
        <taxon>Thermoprotei</taxon>
        <taxon>Fervidicoccales</taxon>
        <taxon>Fervidicoccaceae</taxon>
        <taxon>Fervidicoccus</taxon>
    </lineage>
</organism>